<dbReference type="EMBL" id="PGXC01000022">
    <property type="protein sequence ID" value="PKK89254.1"/>
    <property type="molecule type" value="Genomic_DNA"/>
</dbReference>
<feature type="domain" description="Dihydrodipicolinate reductase N-terminal" evidence="3">
    <location>
        <begin position="4"/>
        <end position="100"/>
    </location>
</feature>
<protein>
    <submittedName>
        <fullName evidence="5">NADP-binding protein</fullName>
    </submittedName>
</protein>
<dbReference type="Gene3D" id="3.40.50.720">
    <property type="entry name" value="NAD(P)-binding Rossmann-like Domain"/>
    <property type="match status" value="1"/>
</dbReference>
<dbReference type="NCBIfam" id="NF040740">
    <property type="entry name" value="ornith_Ord"/>
    <property type="match status" value="1"/>
</dbReference>
<feature type="domain" description="2,4-diaminopentanoate dehydrogenase C-terminal" evidence="4">
    <location>
        <begin position="141"/>
        <end position="337"/>
    </location>
</feature>
<proteinExistence type="predicted"/>
<dbReference type="SUPFAM" id="SSF51735">
    <property type="entry name" value="NAD(P)-binding Rossmann-fold domains"/>
    <property type="match status" value="1"/>
</dbReference>
<evidence type="ECO:0000259" key="3">
    <source>
        <dbReference type="Pfam" id="PF01113"/>
    </source>
</evidence>
<evidence type="ECO:0000256" key="2">
    <source>
        <dbReference type="ARBA" id="ARBA00023002"/>
    </source>
</evidence>
<dbReference type="AlphaFoldDB" id="A0A2N1PLN4"/>
<gene>
    <name evidence="5" type="ORF">CVV64_15200</name>
</gene>
<keyword evidence="2" id="KW-0560">Oxidoreductase</keyword>
<evidence type="ECO:0000313" key="6">
    <source>
        <dbReference type="Proteomes" id="UP000233256"/>
    </source>
</evidence>
<evidence type="ECO:0000259" key="4">
    <source>
        <dbReference type="Pfam" id="PF19328"/>
    </source>
</evidence>
<dbReference type="InterPro" id="IPR000846">
    <property type="entry name" value="DapB_N"/>
</dbReference>
<keyword evidence="1" id="KW-0521">NADP</keyword>
<dbReference type="InterPro" id="IPR036291">
    <property type="entry name" value="NAD(P)-bd_dom_sf"/>
</dbReference>
<reference evidence="5 6" key="1">
    <citation type="journal article" date="2017" name="ISME J.">
        <title>Potential for microbial H2 and metal transformations associated with novel bacteria and archaea in deep terrestrial subsurface sediments.</title>
        <authorList>
            <person name="Hernsdorf A.W."/>
            <person name="Amano Y."/>
            <person name="Miyakawa K."/>
            <person name="Ise K."/>
            <person name="Suzuki Y."/>
            <person name="Anantharaman K."/>
            <person name="Probst A."/>
            <person name="Burstein D."/>
            <person name="Thomas B.C."/>
            <person name="Banfield J.F."/>
        </authorList>
    </citation>
    <scope>NUCLEOTIDE SEQUENCE [LARGE SCALE GENOMIC DNA]</scope>
    <source>
        <strain evidence="5">HGW-Wallbacteria-1</strain>
    </source>
</reference>
<dbReference type="InterPro" id="IPR045760">
    <property type="entry name" value="DAP_DH_C"/>
</dbReference>
<name>A0A2N1PLN4_9BACT</name>
<evidence type="ECO:0000313" key="5">
    <source>
        <dbReference type="EMBL" id="PKK89254.1"/>
    </source>
</evidence>
<dbReference type="CDD" id="cd24146">
    <property type="entry name" value="nat-AmDH_N_like"/>
    <property type="match status" value="1"/>
</dbReference>
<accession>A0A2N1PLN4</accession>
<dbReference type="GO" id="GO:0009089">
    <property type="term" value="P:lysine biosynthetic process via diaminopimelate"/>
    <property type="evidence" value="ECO:0007669"/>
    <property type="project" value="InterPro"/>
</dbReference>
<dbReference type="Pfam" id="PF01113">
    <property type="entry name" value="DapB_N"/>
    <property type="match status" value="1"/>
</dbReference>
<organism evidence="5 6">
    <name type="scientific">Candidatus Wallbacteria bacterium HGW-Wallbacteria-1</name>
    <dbReference type="NCBI Taxonomy" id="2013854"/>
    <lineage>
        <taxon>Bacteria</taxon>
        <taxon>Candidatus Walliibacteriota</taxon>
    </lineage>
</organism>
<dbReference type="Proteomes" id="UP000233256">
    <property type="component" value="Unassembled WGS sequence"/>
</dbReference>
<dbReference type="Pfam" id="PF19328">
    <property type="entry name" value="DAP_DH_C"/>
    <property type="match status" value="1"/>
</dbReference>
<sequence length="346" mass="37412">MKKIRVGVVGLGAMGSGIARLITEKSCLELAAAMDMRPEYAGKDIADVLELDRPTGVRVTNDLSELLDPDRIDIAIHATSSFTKEVFPQLKLTLERGINCISIAEEMACPEISNPDLAAELDRVANERGVTILGTGVNPGFVLDLLIVTLTGVCFDVERIEARRVNDLSPFGTTVMQTQGVGTTVEEFNKGIAENTIFGHIGFKESITMIASALGWRLDEIREVKEPIVSNTYRKTKYAEVHPGMVAGCNHIGMGFMGGKEVIRLEHPQQILPELENVDTGDFVKVIGNPGINVANVPEIPGGKGTIGIAVNMIPQVIMSSPGLKRMIDLPVPSALPRGLAEFRRM</sequence>
<comment type="caution">
    <text evidence="5">The sequence shown here is derived from an EMBL/GenBank/DDBJ whole genome shotgun (WGS) entry which is preliminary data.</text>
</comment>
<dbReference type="GO" id="GO:0008839">
    <property type="term" value="F:4-hydroxy-tetrahydrodipicolinate reductase"/>
    <property type="evidence" value="ECO:0007669"/>
    <property type="project" value="InterPro"/>
</dbReference>
<evidence type="ECO:0000256" key="1">
    <source>
        <dbReference type="ARBA" id="ARBA00022857"/>
    </source>
</evidence>